<protein>
    <submittedName>
        <fullName evidence="2">NEDD8-conjugating enzyme ubc12</fullName>
    </submittedName>
</protein>
<dbReference type="EMBL" id="BMAT01005613">
    <property type="protein sequence ID" value="GFR96947.1"/>
    <property type="molecule type" value="Genomic_DNA"/>
</dbReference>
<accession>A0AAV4HHR6</accession>
<reference evidence="2 3" key="1">
    <citation type="journal article" date="2021" name="Elife">
        <title>Chloroplast acquisition without the gene transfer in kleptoplastic sea slugs, Plakobranchus ocellatus.</title>
        <authorList>
            <person name="Maeda T."/>
            <person name="Takahashi S."/>
            <person name="Yoshida T."/>
            <person name="Shimamura S."/>
            <person name="Takaki Y."/>
            <person name="Nagai Y."/>
            <person name="Toyoda A."/>
            <person name="Suzuki Y."/>
            <person name="Arimoto A."/>
            <person name="Ishii H."/>
            <person name="Satoh N."/>
            <person name="Nishiyama T."/>
            <person name="Hasebe M."/>
            <person name="Maruyama T."/>
            <person name="Minagawa J."/>
            <person name="Obokata J."/>
            <person name="Shigenobu S."/>
        </authorList>
    </citation>
    <scope>NUCLEOTIDE SEQUENCE [LARGE SCALE GENOMIC DNA]</scope>
</reference>
<dbReference type="InterPro" id="IPR000608">
    <property type="entry name" value="UBC"/>
</dbReference>
<dbReference type="Pfam" id="PF00179">
    <property type="entry name" value="UQ_con"/>
    <property type="match status" value="1"/>
</dbReference>
<dbReference type="AlphaFoldDB" id="A0AAV4HHR6"/>
<dbReference type="Gene3D" id="3.10.110.10">
    <property type="entry name" value="Ubiquitin Conjugating Enzyme"/>
    <property type="match status" value="1"/>
</dbReference>
<evidence type="ECO:0000259" key="1">
    <source>
        <dbReference type="PROSITE" id="PS50127"/>
    </source>
</evidence>
<dbReference type="PROSITE" id="PS50127">
    <property type="entry name" value="UBC_2"/>
    <property type="match status" value="1"/>
</dbReference>
<dbReference type="CDD" id="cd23794">
    <property type="entry name" value="UBCc_UBE2F_UBE2M"/>
    <property type="match status" value="1"/>
</dbReference>
<gene>
    <name evidence="2" type="ORF">ElyMa_002733000</name>
</gene>
<dbReference type="SMART" id="SM00212">
    <property type="entry name" value="UBCc"/>
    <property type="match status" value="1"/>
</dbReference>
<dbReference type="InterPro" id="IPR016135">
    <property type="entry name" value="UBQ-conjugating_enzyme/RWD"/>
</dbReference>
<name>A0AAV4HHR6_9GAST</name>
<proteinExistence type="predicted"/>
<organism evidence="2 3">
    <name type="scientific">Elysia marginata</name>
    <dbReference type="NCBI Taxonomy" id="1093978"/>
    <lineage>
        <taxon>Eukaryota</taxon>
        <taxon>Metazoa</taxon>
        <taxon>Spiralia</taxon>
        <taxon>Lophotrochozoa</taxon>
        <taxon>Mollusca</taxon>
        <taxon>Gastropoda</taxon>
        <taxon>Heterobranchia</taxon>
        <taxon>Euthyneura</taxon>
        <taxon>Panpulmonata</taxon>
        <taxon>Sacoglossa</taxon>
        <taxon>Placobranchoidea</taxon>
        <taxon>Plakobranchidae</taxon>
        <taxon>Elysia</taxon>
    </lineage>
</organism>
<feature type="domain" description="UBC core" evidence="1">
    <location>
        <begin position="3"/>
        <end position="161"/>
    </location>
</feature>
<evidence type="ECO:0000313" key="2">
    <source>
        <dbReference type="EMBL" id="GFR96947.1"/>
    </source>
</evidence>
<evidence type="ECO:0000313" key="3">
    <source>
        <dbReference type="Proteomes" id="UP000762676"/>
    </source>
</evidence>
<comment type="caution">
    <text evidence="2">The sequence shown here is derived from an EMBL/GenBank/DDBJ whole genome shotgun (WGS) entry which is preliminary data.</text>
</comment>
<dbReference type="SUPFAM" id="SSF54495">
    <property type="entry name" value="UBC-like"/>
    <property type="match status" value="1"/>
</dbReference>
<sequence>MATAAGDVFKEFHALARNINKLTDGQAQVVLEDEPEDQSDKIVFLLSVCPNDGHYKGATIKFRVCVTSEYPDEAPTVECLNQVYHPNIDISERGQPNSICVNLLGEDWQPEVGLDGCVIAILFLFHHPNQDDALSHVFSGCEIDEEEFAANVKASIRGEEVENIYFEKLVAEEDLKNENDRDAPTLNDEVANTHASQGEHEETGGTAQGMPDNTPAVSTNADAVCIDNGSTDNKTDTIDSAVHDNLQKLDQIKLPECTDLEEKSAFDTVSQQEMSADLPPNVNKCLLEETRPLDVFPYNWKNVSFSFCQLFRTLYEKLKKSHRNDRPKHALC</sequence>
<dbReference type="Proteomes" id="UP000762676">
    <property type="component" value="Unassembled WGS sequence"/>
</dbReference>
<keyword evidence="3" id="KW-1185">Reference proteome</keyword>
<dbReference type="PANTHER" id="PTHR24068">
    <property type="entry name" value="UBIQUITIN-CONJUGATING ENZYME E2"/>
    <property type="match status" value="1"/>
</dbReference>